<dbReference type="Proteomes" id="UP000176965">
    <property type="component" value="Unassembled WGS sequence"/>
</dbReference>
<dbReference type="InterPro" id="IPR007344">
    <property type="entry name" value="GrpB/CoaE"/>
</dbReference>
<dbReference type="PANTHER" id="PTHR34822">
    <property type="entry name" value="GRPB DOMAIN PROTEIN (AFU_ORTHOLOGUE AFUA_1G01530)"/>
    <property type="match status" value="1"/>
</dbReference>
<dbReference type="AlphaFoldDB" id="A0A1G2PGP7"/>
<evidence type="ECO:0000313" key="2">
    <source>
        <dbReference type="Proteomes" id="UP000176965"/>
    </source>
</evidence>
<proteinExistence type="predicted"/>
<sequence length="173" mass="19933">MKDSHTILVPYQPSWSDKFEVEKDKLQKIFGDKVIAIEHIGSTSIPGLSSKPIIDIAVLIEKREDGDSFIKLLEEFVYSYDKLNSSGERHLFRKGNPTEFHLSIAYKDNGGFWERQILFRDYLRKHSNYRDEYQKLKEGLLQTDPTGKGSYVGGKTEFVNRVLALAEIEKMGK</sequence>
<dbReference type="PANTHER" id="PTHR34822:SF1">
    <property type="entry name" value="GRPB FAMILY PROTEIN"/>
    <property type="match status" value="1"/>
</dbReference>
<dbReference type="SUPFAM" id="SSF81301">
    <property type="entry name" value="Nucleotidyltransferase"/>
    <property type="match status" value="1"/>
</dbReference>
<dbReference type="EMBL" id="MHSQ01000027">
    <property type="protein sequence ID" value="OHA46791.1"/>
    <property type="molecule type" value="Genomic_DNA"/>
</dbReference>
<reference evidence="1 2" key="1">
    <citation type="journal article" date="2016" name="Nat. Commun.">
        <title>Thousands of microbial genomes shed light on interconnected biogeochemical processes in an aquifer system.</title>
        <authorList>
            <person name="Anantharaman K."/>
            <person name="Brown C.T."/>
            <person name="Hug L.A."/>
            <person name="Sharon I."/>
            <person name="Castelle C.J."/>
            <person name="Probst A.J."/>
            <person name="Thomas B.C."/>
            <person name="Singh A."/>
            <person name="Wilkins M.J."/>
            <person name="Karaoz U."/>
            <person name="Brodie E.L."/>
            <person name="Williams K.H."/>
            <person name="Hubbard S.S."/>
            <person name="Banfield J.F."/>
        </authorList>
    </citation>
    <scope>NUCLEOTIDE SEQUENCE [LARGE SCALE GENOMIC DNA]</scope>
</reference>
<name>A0A1G2PGP7_9BACT</name>
<comment type="caution">
    <text evidence="1">The sequence shown here is derived from an EMBL/GenBank/DDBJ whole genome shotgun (WGS) entry which is preliminary data.</text>
</comment>
<dbReference type="STRING" id="1802338.A2541_01255"/>
<organism evidence="1 2">
    <name type="scientific">Candidatus Taylorbacteria bacterium RIFOXYD2_FULL_36_9</name>
    <dbReference type="NCBI Taxonomy" id="1802338"/>
    <lineage>
        <taxon>Bacteria</taxon>
        <taxon>Candidatus Tayloriibacteriota</taxon>
    </lineage>
</organism>
<accession>A0A1G2PGP7</accession>
<dbReference type="Gene3D" id="3.30.460.10">
    <property type="entry name" value="Beta Polymerase, domain 2"/>
    <property type="match status" value="1"/>
</dbReference>
<protein>
    <recommendedName>
        <fullName evidence="3">GrpB family protein</fullName>
    </recommendedName>
</protein>
<evidence type="ECO:0000313" key="1">
    <source>
        <dbReference type="EMBL" id="OHA46791.1"/>
    </source>
</evidence>
<dbReference type="Pfam" id="PF04229">
    <property type="entry name" value="GrpB"/>
    <property type="match status" value="1"/>
</dbReference>
<gene>
    <name evidence="1" type="ORF">A2541_01255</name>
</gene>
<evidence type="ECO:0008006" key="3">
    <source>
        <dbReference type="Google" id="ProtNLM"/>
    </source>
</evidence>
<dbReference type="InterPro" id="IPR043519">
    <property type="entry name" value="NT_sf"/>
</dbReference>